<reference evidence="3 4" key="1">
    <citation type="submission" date="2017-03" db="EMBL/GenBank/DDBJ databases">
        <title>Genomic and clinical evidence uncovers the enterohepatic species Helicobacter valdiviensis as a potential human intestinal pathogen.</title>
        <authorList>
            <person name="Fresia P."/>
            <person name="Jara R."/>
            <person name="Sierra R."/>
            <person name="Ferres I."/>
            <person name="Greif G."/>
            <person name="Iraola G."/>
            <person name="Collado L."/>
        </authorList>
    </citation>
    <scope>NUCLEOTIDE SEQUENCE [LARGE SCALE GENOMIC DNA]</scope>
    <source>
        <strain evidence="3 4">WBE14</strain>
    </source>
</reference>
<proteinExistence type="predicted"/>
<accession>A0A2W6MT61</accession>
<evidence type="ECO:0000313" key="3">
    <source>
        <dbReference type="EMBL" id="PZT47734.1"/>
    </source>
</evidence>
<gene>
    <name evidence="3" type="ORF">B6S12_07685</name>
</gene>
<organism evidence="3 4">
    <name type="scientific">Helicobacter valdiviensis</name>
    <dbReference type="NCBI Taxonomy" id="1458358"/>
    <lineage>
        <taxon>Bacteria</taxon>
        <taxon>Pseudomonadati</taxon>
        <taxon>Campylobacterota</taxon>
        <taxon>Epsilonproteobacteria</taxon>
        <taxon>Campylobacterales</taxon>
        <taxon>Helicobacteraceae</taxon>
        <taxon>Helicobacter</taxon>
    </lineage>
</organism>
<comment type="caution">
    <text evidence="3">The sequence shown here is derived from an EMBL/GenBank/DDBJ whole genome shotgun (WGS) entry which is preliminary data.</text>
</comment>
<keyword evidence="1" id="KW-0175">Coiled coil</keyword>
<keyword evidence="2" id="KW-0812">Transmembrane</keyword>
<keyword evidence="2" id="KW-1133">Transmembrane helix</keyword>
<keyword evidence="4" id="KW-1185">Reference proteome</keyword>
<feature type="transmembrane region" description="Helical" evidence="2">
    <location>
        <begin position="15"/>
        <end position="33"/>
    </location>
</feature>
<sequence length="98" mass="11779">MDVKVLEFLVHYQEFSLGFVIGVVVGYFVFWWARRKELEEKKEEIKLKMQEIELKSKEIELKNQEIQDLKKEVDTLREKNLKLSSIIEIRDSASLYKN</sequence>
<dbReference type="Proteomes" id="UP000249746">
    <property type="component" value="Unassembled WGS sequence"/>
</dbReference>
<evidence type="ECO:0000256" key="1">
    <source>
        <dbReference type="SAM" id="Coils"/>
    </source>
</evidence>
<dbReference type="RefSeq" id="WP_111230224.1">
    <property type="nucleotide sequence ID" value="NZ_NBIU01000023.1"/>
</dbReference>
<dbReference type="EMBL" id="NBIU01000023">
    <property type="protein sequence ID" value="PZT47734.1"/>
    <property type="molecule type" value="Genomic_DNA"/>
</dbReference>
<keyword evidence="2" id="KW-0472">Membrane</keyword>
<protein>
    <submittedName>
        <fullName evidence="3">Uncharacterized protein</fullName>
    </submittedName>
</protein>
<dbReference type="AlphaFoldDB" id="A0A2W6MT61"/>
<evidence type="ECO:0000313" key="4">
    <source>
        <dbReference type="Proteomes" id="UP000249746"/>
    </source>
</evidence>
<name>A0A2W6MT61_9HELI</name>
<feature type="coiled-coil region" evidence="1">
    <location>
        <begin position="35"/>
        <end position="86"/>
    </location>
</feature>
<evidence type="ECO:0000256" key="2">
    <source>
        <dbReference type="SAM" id="Phobius"/>
    </source>
</evidence>